<proteinExistence type="predicted"/>
<gene>
    <name evidence="1" type="ORF">CLUMA_CG002292</name>
</gene>
<dbReference type="Proteomes" id="UP000183832">
    <property type="component" value="Unassembled WGS sequence"/>
</dbReference>
<sequence>MRLTSKRQWEIMRRERLRSRIGIELHVPMIADTYLQNKLEDEGLKRLLSALLISFLFSLRQLNEKKELKTFGSNVKYMVDYDIAISQCH</sequence>
<evidence type="ECO:0000313" key="2">
    <source>
        <dbReference type="Proteomes" id="UP000183832"/>
    </source>
</evidence>
<reference evidence="1 2" key="1">
    <citation type="submission" date="2015-04" db="EMBL/GenBank/DDBJ databases">
        <authorList>
            <person name="Syromyatnikov M.Y."/>
            <person name="Popov V.N."/>
        </authorList>
    </citation>
    <scope>NUCLEOTIDE SEQUENCE [LARGE SCALE GENOMIC DNA]</scope>
</reference>
<accession>A0A1J1HMB9</accession>
<keyword evidence="2" id="KW-1185">Reference proteome</keyword>
<evidence type="ECO:0000313" key="1">
    <source>
        <dbReference type="EMBL" id="CRK88548.1"/>
    </source>
</evidence>
<dbReference type="AlphaFoldDB" id="A0A1J1HMB9"/>
<organism evidence="1 2">
    <name type="scientific">Clunio marinus</name>
    <dbReference type="NCBI Taxonomy" id="568069"/>
    <lineage>
        <taxon>Eukaryota</taxon>
        <taxon>Metazoa</taxon>
        <taxon>Ecdysozoa</taxon>
        <taxon>Arthropoda</taxon>
        <taxon>Hexapoda</taxon>
        <taxon>Insecta</taxon>
        <taxon>Pterygota</taxon>
        <taxon>Neoptera</taxon>
        <taxon>Endopterygota</taxon>
        <taxon>Diptera</taxon>
        <taxon>Nematocera</taxon>
        <taxon>Chironomoidea</taxon>
        <taxon>Chironomidae</taxon>
        <taxon>Clunio</taxon>
    </lineage>
</organism>
<protein>
    <submittedName>
        <fullName evidence="1">CLUMA_CG002292, isoform A</fullName>
    </submittedName>
</protein>
<name>A0A1J1HMB9_9DIPT</name>
<dbReference type="EMBL" id="CVRI01000008">
    <property type="protein sequence ID" value="CRK88548.1"/>
    <property type="molecule type" value="Genomic_DNA"/>
</dbReference>